<evidence type="ECO:0000313" key="7">
    <source>
        <dbReference type="EMBL" id="MDR6225194.1"/>
    </source>
</evidence>
<keyword evidence="4 6" id="KW-1133">Transmembrane helix</keyword>
<keyword evidence="5 6" id="KW-0472">Membrane</keyword>
<evidence type="ECO:0000256" key="3">
    <source>
        <dbReference type="ARBA" id="ARBA00022692"/>
    </source>
</evidence>
<evidence type="ECO:0000256" key="1">
    <source>
        <dbReference type="ARBA" id="ARBA00004141"/>
    </source>
</evidence>
<dbReference type="Proteomes" id="UP001185012">
    <property type="component" value="Unassembled WGS sequence"/>
</dbReference>
<feature type="transmembrane region" description="Helical" evidence="6">
    <location>
        <begin position="39"/>
        <end position="61"/>
    </location>
</feature>
<proteinExistence type="inferred from homology"/>
<dbReference type="Pfam" id="PF01594">
    <property type="entry name" value="AI-2E_transport"/>
    <property type="match status" value="1"/>
</dbReference>
<evidence type="ECO:0000313" key="8">
    <source>
        <dbReference type="Proteomes" id="UP001185012"/>
    </source>
</evidence>
<sequence length="363" mass="39928">MDRITQNRLLGRAVLILVSLAILFLLVQIQPLLQGVFSFLKAVLGPFLVAVIISYLLNPIVNILAERGFPRSLSVLLIYSLFIAAVAVIITNLVPLFSMQLKELIEHFPEWNRQVQSWIEQYNHSKDSLPESVREGVEQALDRLEAFITDGVGNLMTSLGSTVNQLFIVVIVPFLAFYMLKDVDVIEKTLITMLPVRRRKEVLRLFRDVDEALGNYIRGQLLVCMMVGLLAYIGYLIIGLPYALLLAVMVGIFNVIPYLGPFFGAIPAILVALSVSTEMVIAVIIVNLVVQVVEGNVLSPQIVGRTLHLHPLFIIFALLVGGELGGIIGLILAVPLFAVAKVIVEHAVDHLARRTNGGGPGLK</sequence>
<evidence type="ECO:0000256" key="5">
    <source>
        <dbReference type="ARBA" id="ARBA00023136"/>
    </source>
</evidence>
<feature type="transmembrane region" description="Helical" evidence="6">
    <location>
        <begin position="229"/>
        <end position="256"/>
    </location>
</feature>
<feature type="transmembrane region" description="Helical" evidence="6">
    <location>
        <begin position="12"/>
        <end position="33"/>
    </location>
</feature>
<evidence type="ECO:0000256" key="2">
    <source>
        <dbReference type="ARBA" id="ARBA00009773"/>
    </source>
</evidence>
<organism evidence="7 8">
    <name type="scientific">Desmospora profundinema</name>
    <dbReference type="NCBI Taxonomy" id="1571184"/>
    <lineage>
        <taxon>Bacteria</taxon>
        <taxon>Bacillati</taxon>
        <taxon>Bacillota</taxon>
        <taxon>Bacilli</taxon>
        <taxon>Bacillales</taxon>
        <taxon>Thermoactinomycetaceae</taxon>
        <taxon>Desmospora</taxon>
    </lineage>
</organism>
<reference evidence="7 8" key="1">
    <citation type="submission" date="2023-07" db="EMBL/GenBank/DDBJ databases">
        <title>Genomic Encyclopedia of Type Strains, Phase IV (KMG-IV): sequencing the most valuable type-strain genomes for metagenomic binning, comparative biology and taxonomic classification.</title>
        <authorList>
            <person name="Goeker M."/>
        </authorList>
    </citation>
    <scope>NUCLEOTIDE SEQUENCE [LARGE SCALE GENOMIC DNA]</scope>
    <source>
        <strain evidence="7 8">DSM 45903</strain>
    </source>
</reference>
<dbReference type="RefSeq" id="WP_309863495.1">
    <property type="nucleotide sequence ID" value="NZ_JAVDQG010000002.1"/>
</dbReference>
<dbReference type="PANTHER" id="PTHR21716">
    <property type="entry name" value="TRANSMEMBRANE PROTEIN"/>
    <property type="match status" value="1"/>
</dbReference>
<accession>A0ABU1IMK6</accession>
<keyword evidence="3 6" id="KW-0812">Transmembrane</keyword>
<protein>
    <submittedName>
        <fullName evidence="7">PurR-regulated permease PerM</fullName>
    </submittedName>
</protein>
<comment type="similarity">
    <text evidence="2">Belongs to the autoinducer-2 exporter (AI-2E) (TC 2.A.86) family.</text>
</comment>
<evidence type="ECO:0000256" key="4">
    <source>
        <dbReference type="ARBA" id="ARBA00022989"/>
    </source>
</evidence>
<gene>
    <name evidence="7" type="ORF">JOE21_001185</name>
</gene>
<dbReference type="InterPro" id="IPR002549">
    <property type="entry name" value="AI-2E-like"/>
</dbReference>
<keyword evidence="8" id="KW-1185">Reference proteome</keyword>
<feature type="transmembrane region" description="Helical" evidence="6">
    <location>
        <begin position="162"/>
        <end position="180"/>
    </location>
</feature>
<evidence type="ECO:0000256" key="6">
    <source>
        <dbReference type="SAM" id="Phobius"/>
    </source>
</evidence>
<dbReference type="EMBL" id="JAVDQG010000002">
    <property type="protein sequence ID" value="MDR6225194.1"/>
    <property type="molecule type" value="Genomic_DNA"/>
</dbReference>
<feature type="transmembrane region" description="Helical" evidence="6">
    <location>
        <begin position="262"/>
        <end position="290"/>
    </location>
</feature>
<name>A0ABU1IMK6_9BACL</name>
<comment type="caution">
    <text evidence="7">The sequence shown here is derived from an EMBL/GenBank/DDBJ whole genome shotgun (WGS) entry which is preliminary data.</text>
</comment>
<feature type="transmembrane region" description="Helical" evidence="6">
    <location>
        <begin position="73"/>
        <end position="94"/>
    </location>
</feature>
<dbReference type="PANTHER" id="PTHR21716:SF15">
    <property type="entry name" value="TRANSPORT PROTEIN YRRI-RELATED"/>
    <property type="match status" value="1"/>
</dbReference>
<comment type="subcellular location">
    <subcellularLocation>
        <location evidence="1">Membrane</location>
        <topology evidence="1">Multi-pass membrane protein</topology>
    </subcellularLocation>
</comment>